<feature type="transmembrane region" description="Helical" evidence="2">
    <location>
        <begin position="210"/>
        <end position="230"/>
    </location>
</feature>
<comment type="caution">
    <text evidence="4">The sequence shown here is derived from an EMBL/GenBank/DDBJ whole genome shotgun (WGS) entry which is preliminary data.</text>
</comment>
<feature type="transmembrane region" description="Helical" evidence="2">
    <location>
        <begin position="44"/>
        <end position="63"/>
    </location>
</feature>
<name>A0A134CLP2_9FIRM</name>
<accession>A0A134CLP2</accession>
<feature type="transmembrane region" description="Helical" evidence="2">
    <location>
        <begin position="75"/>
        <end position="97"/>
    </location>
</feature>
<feature type="transmembrane region" description="Helical" evidence="2">
    <location>
        <begin position="403"/>
        <end position="422"/>
    </location>
</feature>
<dbReference type="InterPro" id="IPR018677">
    <property type="entry name" value="DUF2157"/>
</dbReference>
<dbReference type="Pfam" id="PF09925">
    <property type="entry name" value="DUF2157"/>
    <property type="match status" value="1"/>
</dbReference>
<sequence length="531" mass="59498">MKGDTSDHISHLIQRWSQKGWISPDGRQEIQRTLQATESKQLGIVYSFALIIGLAMLGMIGLWSMAKAWYYVYPIVRLGLAVGILVVSQVGLAVTLFREWQETIRAELMGVIQFLLFLISVGIITTTYYLGWSIADYIVPCAVITLPASYVLRSVSGVLLYNVALLVGAAYGDVLQTISGTIGLGICVLLEVPFYGLVHCEGNGKNKRELGLTVFSWGMTITVLLIFFLVAMQSVYIPFLTLATLGIFSLFVGQTIDVRRAWGTPLRWLGKIAAIGALWISCLPEPWHGIAAIQGFHWSTLLFIGFLLVGIVILFLNGVKKQFGALLLYGIIPFLIIGETILVRCGLYSTIPLLASAVYLFGIGLFEVIQIIYTKQGKRWLFGVAIWVSLLVNIFYGNVFSPWLDIVSMVVIGGVIVQWKRYRHTKEQKKVRIDRRKKRKTNVVKMEEKDKDKKVVKQSVIAEDMTMKTKTKFVAPVFHQPDQISLSEVPVIEKEKKMERITTSPWQKESAPVKKETKSVSPWSQEGGKIK</sequence>
<evidence type="ECO:0000256" key="1">
    <source>
        <dbReference type="SAM" id="MobiDB-lite"/>
    </source>
</evidence>
<keyword evidence="2" id="KW-0472">Membrane</keyword>
<feature type="transmembrane region" description="Helical" evidence="2">
    <location>
        <begin position="109"/>
        <end position="130"/>
    </location>
</feature>
<evidence type="ECO:0000256" key="2">
    <source>
        <dbReference type="SAM" id="Phobius"/>
    </source>
</evidence>
<feature type="transmembrane region" description="Helical" evidence="2">
    <location>
        <begin position="349"/>
        <end position="373"/>
    </location>
</feature>
<feature type="transmembrane region" description="Helical" evidence="2">
    <location>
        <begin position="380"/>
        <end position="397"/>
    </location>
</feature>
<reference evidence="5" key="1">
    <citation type="submission" date="2016-01" db="EMBL/GenBank/DDBJ databases">
        <authorList>
            <person name="Mitreva M."/>
            <person name="Pepin K.H."/>
            <person name="Mihindukulasuriya K.A."/>
            <person name="Fulton R."/>
            <person name="Fronick C."/>
            <person name="O'Laughlin M."/>
            <person name="Miner T."/>
            <person name="Herter B."/>
            <person name="Rosa B.A."/>
            <person name="Cordes M."/>
            <person name="Tomlinson C."/>
            <person name="Wollam A."/>
            <person name="Palsikar V.B."/>
            <person name="Mardis E.R."/>
            <person name="Wilson R.K."/>
        </authorList>
    </citation>
    <scope>NUCLEOTIDE SEQUENCE [LARGE SCALE GENOMIC DNA]</scope>
    <source>
        <strain evidence="5">KA00182</strain>
    </source>
</reference>
<gene>
    <name evidence="4" type="ORF">HMPREF3182_00184</name>
</gene>
<evidence type="ECO:0000313" key="5">
    <source>
        <dbReference type="Proteomes" id="UP000070160"/>
    </source>
</evidence>
<keyword evidence="2" id="KW-0812">Transmembrane</keyword>
<protein>
    <recommendedName>
        <fullName evidence="3">DUF2157 domain-containing protein</fullName>
    </recommendedName>
</protein>
<feature type="transmembrane region" description="Helical" evidence="2">
    <location>
        <begin position="150"/>
        <end position="171"/>
    </location>
</feature>
<organism evidence="4 5">
    <name type="scientific">Megasphaera hutchinsoni</name>
    <dbReference type="NCBI Taxonomy" id="1588748"/>
    <lineage>
        <taxon>Bacteria</taxon>
        <taxon>Bacillati</taxon>
        <taxon>Bacillota</taxon>
        <taxon>Negativicutes</taxon>
        <taxon>Veillonellales</taxon>
        <taxon>Veillonellaceae</taxon>
        <taxon>Megasphaera</taxon>
    </lineage>
</organism>
<feature type="transmembrane region" description="Helical" evidence="2">
    <location>
        <begin position="268"/>
        <end position="290"/>
    </location>
</feature>
<dbReference type="Proteomes" id="UP000070160">
    <property type="component" value="Unassembled WGS sequence"/>
</dbReference>
<proteinExistence type="predicted"/>
<keyword evidence="5" id="KW-1185">Reference proteome</keyword>
<feature type="transmembrane region" description="Helical" evidence="2">
    <location>
        <begin position="323"/>
        <end position="343"/>
    </location>
</feature>
<dbReference type="PATRIC" id="fig|1588748.3.peg.178"/>
<feature type="transmembrane region" description="Helical" evidence="2">
    <location>
        <begin position="177"/>
        <end position="198"/>
    </location>
</feature>
<dbReference type="RefSeq" id="WP_062484949.1">
    <property type="nucleotide sequence ID" value="NZ_KQ960926.1"/>
</dbReference>
<keyword evidence="2" id="KW-1133">Transmembrane helix</keyword>
<feature type="domain" description="DUF2157" evidence="3">
    <location>
        <begin position="14"/>
        <end position="154"/>
    </location>
</feature>
<feature type="transmembrane region" description="Helical" evidence="2">
    <location>
        <begin position="236"/>
        <end position="256"/>
    </location>
</feature>
<dbReference type="EMBL" id="LSDT01000003">
    <property type="protein sequence ID" value="KXB93047.1"/>
    <property type="molecule type" value="Genomic_DNA"/>
</dbReference>
<evidence type="ECO:0000259" key="3">
    <source>
        <dbReference type="Pfam" id="PF09925"/>
    </source>
</evidence>
<dbReference type="AlphaFoldDB" id="A0A134CLP2"/>
<evidence type="ECO:0000313" key="4">
    <source>
        <dbReference type="EMBL" id="KXB93047.1"/>
    </source>
</evidence>
<feature type="transmembrane region" description="Helical" evidence="2">
    <location>
        <begin position="296"/>
        <end position="316"/>
    </location>
</feature>
<feature type="region of interest" description="Disordered" evidence="1">
    <location>
        <begin position="500"/>
        <end position="531"/>
    </location>
</feature>
<dbReference type="STRING" id="1588748.HMPREF3182_00184"/>